<dbReference type="AlphaFoldDB" id="A0A9J6CBI6"/>
<evidence type="ECO:0000313" key="5">
    <source>
        <dbReference type="EMBL" id="KAG5679359.1"/>
    </source>
</evidence>
<keyword evidence="3" id="KW-0812">Transmembrane</keyword>
<protein>
    <submittedName>
        <fullName evidence="5">Uncharacterized protein</fullName>
    </submittedName>
</protein>
<dbReference type="EMBL" id="JADBJN010000002">
    <property type="protein sequence ID" value="KAG5679359.1"/>
    <property type="molecule type" value="Genomic_DNA"/>
</dbReference>
<evidence type="ECO:0000256" key="2">
    <source>
        <dbReference type="ARBA" id="ARBA00022737"/>
    </source>
</evidence>
<evidence type="ECO:0000256" key="3">
    <source>
        <dbReference type="SAM" id="Phobius"/>
    </source>
</evidence>
<comment type="caution">
    <text evidence="5">The sequence shown here is derived from an EMBL/GenBank/DDBJ whole genome shotgun (WGS) entry which is preliminary data.</text>
</comment>
<dbReference type="InterPro" id="IPR032675">
    <property type="entry name" value="LRR_dom_sf"/>
</dbReference>
<dbReference type="SMART" id="SM00369">
    <property type="entry name" value="LRR_TYP"/>
    <property type="match status" value="3"/>
</dbReference>
<evidence type="ECO:0000313" key="6">
    <source>
        <dbReference type="Proteomes" id="UP001107558"/>
    </source>
</evidence>
<dbReference type="PANTHER" id="PTHR46652">
    <property type="entry name" value="LEUCINE-RICH REPEAT AND IQ DOMAIN-CONTAINING PROTEIN 1-RELATED"/>
    <property type="match status" value="1"/>
</dbReference>
<keyword evidence="3" id="KW-1133">Transmembrane helix</keyword>
<proteinExistence type="predicted"/>
<reference evidence="5" key="1">
    <citation type="submission" date="2021-03" db="EMBL/GenBank/DDBJ databases">
        <title>Chromosome level genome of the anhydrobiotic midge Polypedilum vanderplanki.</title>
        <authorList>
            <person name="Yoshida Y."/>
            <person name="Kikawada T."/>
            <person name="Gusev O."/>
        </authorList>
    </citation>
    <scope>NUCLEOTIDE SEQUENCE</scope>
    <source>
        <strain evidence="5">NIAS01</strain>
        <tissue evidence="5">Whole body or cell culture</tissue>
    </source>
</reference>
<keyword evidence="2" id="KW-0677">Repeat</keyword>
<dbReference type="InterPro" id="IPR050836">
    <property type="entry name" value="SDS22/Internalin_LRR"/>
</dbReference>
<feature type="chain" id="PRO_5039920720" evidence="4">
    <location>
        <begin position="20"/>
        <end position="646"/>
    </location>
</feature>
<feature type="transmembrane region" description="Helical" evidence="3">
    <location>
        <begin position="592"/>
        <end position="612"/>
    </location>
</feature>
<organism evidence="5 6">
    <name type="scientific">Polypedilum vanderplanki</name>
    <name type="common">Sleeping chironomid midge</name>
    <dbReference type="NCBI Taxonomy" id="319348"/>
    <lineage>
        <taxon>Eukaryota</taxon>
        <taxon>Metazoa</taxon>
        <taxon>Ecdysozoa</taxon>
        <taxon>Arthropoda</taxon>
        <taxon>Hexapoda</taxon>
        <taxon>Insecta</taxon>
        <taxon>Pterygota</taxon>
        <taxon>Neoptera</taxon>
        <taxon>Endopterygota</taxon>
        <taxon>Diptera</taxon>
        <taxon>Nematocera</taxon>
        <taxon>Chironomoidea</taxon>
        <taxon>Chironomidae</taxon>
        <taxon>Chironominae</taxon>
        <taxon>Polypedilum</taxon>
        <taxon>Polypedilum</taxon>
    </lineage>
</organism>
<gene>
    <name evidence="5" type="ORF">PVAND_008929</name>
</gene>
<dbReference type="PROSITE" id="PS51450">
    <property type="entry name" value="LRR"/>
    <property type="match status" value="1"/>
</dbReference>
<dbReference type="SUPFAM" id="SSF52058">
    <property type="entry name" value="L domain-like"/>
    <property type="match status" value="2"/>
</dbReference>
<keyword evidence="3" id="KW-0472">Membrane</keyword>
<accession>A0A9J6CBI6</accession>
<sequence length="646" mass="74857">MWLFWKFLLIYACVQVVLSKNVSDDECKAFKNFENVLCGKVDHELNIEWPIEDGFLNVRIDYMNTLSIVCFGENKDIFQNFPSLDFSHVRKIVTKGCSIDDDLLGRIKFTFNLSDVIDVQIDTTESNYLISSKDLLSIKNVSFLHIRAPAINEMALVELENIRNLKLELADVTRISSRLVGVNVHELQIKTINNMCSDNELDLNLFTRESLENLSMDINCIQKLKLTLPNKLQKLEIINSLVNNFDDSNFADLNTLRHLNLRNNQLESFDFGQLSHMSQLEFVDLSHNKITSISGRLYLNQLQNLDLSYNQLKKFQMSSIYGSSAKDINLLLQNNDINAIIFNDLQISSESNRIDIFLNDFIETCNCQSSQLLLFLNTEVYKDLRDKINLYPKDISCKNHNHKYLRNIEMNQLECAFSEKECPSNCICNLPRKNSVLKIKCTGIAEFPKLPSEMLLKKKHVREIELDLSNNKLTALPQQMPESWYMVSDLNISYNYIRNIEFHQLPTKMLDIRSNCLTILKDDVCTKLKNLQSLYINSFDNFCLEKVKNFTYVEIEDENVKNFTHVEDETVNKNKNHTEAKQEENSSYMTNYVLAGYLIIPIVICALIYVGWRYMILNGILFIDDLPNRANANNILEMQPMNLADN</sequence>
<keyword evidence="4" id="KW-0732">Signal</keyword>
<keyword evidence="1" id="KW-0433">Leucine-rich repeat</keyword>
<keyword evidence="6" id="KW-1185">Reference proteome</keyword>
<dbReference type="PANTHER" id="PTHR46652:SF3">
    <property type="entry name" value="LEUCINE-RICH REPEAT-CONTAINING PROTEIN 9"/>
    <property type="match status" value="1"/>
</dbReference>
<evidence type="ECO:0000256" key="1">
    <source>
        <dbReference type="ARBA" id="ARBA00022614"/>
    </source>
</evidence>
<dbReference type="InterPro" id="IPR001611">
    <property type="entry name" value="Leu-rich_rpt"/>
</dbReference>
<dbReference type="PRINTS" id="PR00019">
    <property type="entry name" value="LEURICHRPT"/>
</dbReference>
<dbReference type="Pfam" id="PF13855">
    <property type="entry name" value="LRR_8"/>
    <property type="match status" value="1"/>
</dbReference>
<name>A0A9J6CBI6_POLVA</name>
<dbReference type="Proteomes" id="UP001107558">
    <property type="component" value="Chromosome 2"/>
</dbReference>
<evidence type="ECO:0000256" key="4">
    <source>
        <dbReference type="SAM" id="SignalP"/>
    </source>
</evidence>
<dbReference type="InterPro" id="IPR003591">
    <property type="entry name" value="Leu-rich_rpt_typical-subtyp"/>
</dbReference>
<feature type="signal peptide" evidence="4">
    <location>
        <begin position="1"/>
        <end position="19"/>
    </location>
</feature>
<dbReference type="Gene3D" id="3.80.10.10">
    <property type="entry name" value="Ribonuclease Inhibitor"/>
    <property type="match status" value="2"/>
</dbReference>